<sequence>MKKAVEVEAFVLAGGKSSRMGRDKGLTLLNGRPMVSYVLKALSKTKIPVKIIANDREYENFNIPVYSDIVAEKGPMGGLFTALSHTKAEAVFLISCDMPLVTAEAIVQLLEFSGKERIVAVTVQGRINPLFAIYPVILKEEVEKRIREGNLKMTDFILENKHTLVPSIVEKFPEIFQNVNTPEELKMTEKKWKDLR</sequence>
<dbReference type="AlphaFoldDB" id="A0A5B7X5P0"/>
<dbReference type="PANTHER" id="PTHR19136:SF81">
    <property type="entry name" value="MOLYBDENUM COFACTOR GUANYLYLTRANSFERASE"/>
    <property type="match status" value="1"/>
</dbReference>
<reference evidence="10 11" key="1">
    <citation type="submission" date="2019-06" db="EMBL/GenBank/DDBJ databases">
        <title>Complete genome sequence of Antarcticibacterium flavum KCTC 52984T from an Antarctic marine sediment.</title>
        <authorList>
            <person name="Lee Y.M."/>
            <person name="Shin S.C."/>
        </authorList>
    </citation>
    <scope>NUCLEOTIDE SEQUENCE [LARGE SCALE GENOMIC DNA]</scope>
    <source>
        <strain evidence="10 11">KCTC 52984</strain>
    </source>
</reference>
<comment type="cofactor">
    <cofactor evidence="8">
        <name>Mg(2+)</name>
        <dbReference type="ChEBI" id="CHEBI:18420"/>
    </cofactor>
</comment>
<comment type="domain">
    <text evidence="8">The N-terminal domain determines nucleotide recognition and specific binding, while the C-terminal domain determines the specific binding to the target protein.</text>
</comment>
<feature type="binding site" evidence="8">
    <location>
        <position position="97"/>
    </location>
    <ligand>
        <name>GTP</name>
        <dbReference type="ChEBI" id="CHEBI:37565"/>
    </ligand>
</feature>
<dbReference type="Gene3D" id="3.90.550.10">
    <property type="entry name" value="Spore Coat Polysaccharide Biosynthesis Protein SpsA, Chain A"/>
    <property type="match status" value="1"/>
</dbReference>
<dbReference type="Proteomes" id="UP000309016">
    <property type="component" value="Chromosome"/>
</dbReference>
<keyword evidence="7 8" id="KW-0501">Molybdenum cofactor biosynthesis</keyword>
<dbReference type="OrthoDB" id="9788394at2"/>
<dbReference type="PANTHER" id="PTHR19136">
    <property type="entry name" value="MOLYBDENUM COFACTOR GUANYLYLTRANSFERASE"/>
    <property type="match status" value="1"/>
</dbReference>
<comment type="caution">
    <text evidence="8">Lacks conserved residue(s) required for the propagation of feature annotation.</text>
</comment>
<feature type="binding site" evidence="8">
    <location>
        <begin position="12"/>
        <end position="14"/>
    </location>
    <ligand>
        <name>GTP</name>
        <dbReference type="ChEBI" id="CHEBI:37565"/>
    </ligand>
</feature>
<evidence type="ECO:0000256" key="4">
    <source>
        <dbReference type="ARBA" id="ARBA00022741"/>
    </source>
</evidence>
<evidence type="ECO:0000256" key="2">
    <source>
        <dbReference type="ARBA" id="ARBA00022679"/>
    </source>
</evidence>
<protein>
    <recommendedName>
        <fullName evidence="8">Probable molybdenum cofactor guanylyltransferase</fullName>
        <shortName evidence="8">MoCo guanylyltransferase</shortName>
        <ecNumber evidence="8">2.7.7.77</ecNumber>
    </recommendedName>
    <alternativeName>
        <fullName evidence="8">GTP:molybdopterin guanylyltransferase</fullName>
    </alternativeName>
    <alternativeName>
        <fullName evidence="8">Mo-MPT guanylyltransferase</fullName>
    </alternativeName>
    <alternativeName>
        <fullName evidence="8">Molybdopterin guanylyltransferase</fullName>
    </alternativeName>
    <alternativeName>
        <fullName evidence="8">Molybdopterin-guanine dinucleotide synthase</fullName>
        <shortName evidence="8">MGD synthase</shortName>
    </alternativeName>
</protein>
<dbReference type="Pfam" id="PF12804">
    <property type="entry name" value="NTP_transf_3"/>
    <property type="match status" value="1"/>
</dbReference>
<comment type="function">
    <text evidence="8">Transfers a GMP moiety from GTP to Mo-molybdopterin (Mo-MPT) cofactor (Moco or molybdenum cofactor) to form Mo-molybdopterin guanine dinucleotide (Mo-MGD) cofactor.</text>
</comment>
<dbReference type="GO" id="GO:0061603">
    <property type="term" value="F:molybdenum cofactor guanylyltransferase activity"/>
    <property type="evidence" value="ECO:0007669"/>
    <property type="project" value="UniProtKB-EC"/>
</dbReference>
<feature type="binding site" evidence="8">
    <location>
        <position position="68"/>
    </location>
    <ligand>
        <name>GTP</name>
        <dbReference type="ChEBI" id="CHEBI:37565"/>
    </ligand>
</feature>
<proteinExistence type="inferred from homology"/>
<keyword evidence="10" id="KW-0548">Nucleotidyltransferase</keyword>
<keyword evidence="6 8" id="KW-0342">GTP-binding</keyword>
<evidence type="ECO:0000256" key="3">
    <source>
        <dbReference type="ARBA" id="ARBA00022723"/>
    </source>
</evidence>
<organism evidence="10 11">
    <name type="scientific">Antarcticibacterium flavum</name>
    <dbReference type="NCBI Taxonomy" id="2058175"/>
    <lineage>
        <taxon>Bacteria</taxon>
        <taxon>Pseudomonadati</taxon>
        <taxon>Bacteroidota</taxon>
        <taxon>Flavobacteriia</taxon>
        <taxon>Flavobacteriales</taxon>
        <taxon>Flavobacteriaceae</taxon>
        <taxon>Antarcticibacterium</taxon>
    </lineage>
</organism>
<evidence type="ECO:0000256" key="6">
    <source>
        <dbReference type="ARBA" id="ARBA00023134"/>
    </source>
</evidence>
<evidence type="ECO:0000256" key="8">
    <source>
        <dbReference type="HAMAP-Rule" id="MF_00316"/>
    </source>
</evidence>
<accession>A0A5B7X5P0</accession>
<keyword evidence="2 8" id="KW-0808">Transferase</keyword>
<dbReference type="RefSeq" id="WP_139066620.1">
    <property type="nucleotide sequence ID" value="NZ_CP040812.1"/>
</dbReference>
<comment type="subcellular location">
    <subcellularLocation>
        <location evidence="8">Cytoplasm</location>
    </subcellularLocation>
</comment>
<evidence type="ECO:0000259" key="9">
    <source>
        <dbReference type="Pfam" id="PF12804"/>
    </source>
</evidence>
<dbReference type="InterPro" id="IPR029044">
    <property type="entry name" value="Nucleotide-diphossugar_trans"/>
</dbReference>
<dbReference type="HAMAP" id="MF_00316">
    <property type="entry name" value="MobA"/>
    <property type="match status" value="1"/>
</dbReference>
<keyword evidence="11" id="KW-1185">Reference proteome</keyword>
<dbReference type="SUPFAM" id="SSF53448">
    <property type="entry name" value="Nucleotide-diphospho-sugar transferases"/>
    <property type="match status" value="1"/>
</dbReference>
<dbReference type="GO" id="GO:0005525">
    <property type="term" value="F:GTP binding"/>
    <property type="evidence" value="ECO:0007669"/>
    <property type="project" value="UniProtKB-UniRule"/>
</dbReference>
<comment type="catalytic activity">
    <reaction evidence="8">
        <text>Mo-molybdopterin + GTP + H(+) = Mo-molybdopterin guanine dinucleotide + diphosphate</text>
        <dbReference type="Rhea" id="RHEA:34243"/>
        <dbReference type="ChEBI" id="CHEBI:15378"/>
        <dbReference type="ChEBI" id="CHEBI:33019"/>
        <dbReference type="ChEBI" id="CHEBI:37565"/>
        <dbReference type="ChEBI" id="CHEBI:71302"/>
        <dbReference type="ChEBI" id="CHEBI:71310"/>
        <dbReference type="EC" id="2.7.7.77"/>
    </reaction>
</comment>
<dbReference type="CDD" id="cd02503">
    <property type="entry name" value="MobA"/>
    <property type="match status" value="1"/>
</dbReference>
<keyword evidence="5 8" id="KW-0460">Magnesium</keyword>
<feature type="binding site" evidence="8">
    <location>
        <position position="24"/>
    </location>
    <ligand>
        <name>GTP</name>
        <dbReference type="ChEBI" id="CHEBI:37565"/>
    </ligand>
</feature>
<keyword evidence="3 8" id="KW-0479">Metal-binding</keyword>
<gene>
    <name evidence="8" type="primary">mobA</name>
    <name evidence="10" type="ORF">FHG64_11975</name>
</gene>
<keyword evidence="1 8" id="KW-0963">Cytoplasm</keyword>
<dbReference type="GO" id="GO:0005737">
    <property type="term" value="C:cytoplasm"/>
    <property type="evidence" value="ECO:0007669"/>
    <property type="project" value="UniProtKB-SubCell"/>
</dbReference>
<dbReference type="GO" id="GO:0046872">
    <property type="term" value="F:metal ion binding"/>
    <property type="evidence" value="ECO:0007669"/>
    <property type="project" value="UniProtKB-KW"/>
</dbReference>
<dbReference type="GO" id="GO:0006777">
    <property type="term" value="P:Mo-molybdopterin cofactor biosynthetic process"/>
    <property type="evidence" value="ECO:0007669"/>
    <property type="project" value="UniProtKB-KW"/>
</dbReference>
<evidence type="ECO:0000313" key="11">
    <source>
        <dbReference type="Proteomes" id="UP000309016"/>
    </source>
</evidence>
<dbReference type="EC" id="2.7.7.77" evidence="8"/>
<dbReference type="InterPro" id="IPR025877">
    <property type="entry name" value="MobA-like_NTP_Trfase"/>
</dbReference>
<evidence type="ECO:0000313" key="10">
    <source>
        <dbReference type="EMBL" id="QCY70058.1"/>
    </source>
</evidence>
<dbReference type="KEGG" id="afla:FHG64_11975"/>
<comment type="similarity">
    <text evidence="8">Belongs to the MobA family.</text>
</comment>
<keyword evidence="4 8" id="KW-0547">Nucleotide-binding</keyword>
<evidence type="ECO:0000256" key="7">
    <source>
        <dbReference type="ARBA" id="ARBA00023150"/>
    </source>
</evidence>
<dbReference type="EMBL" id="CP040812">
    <property type="protein sequence ID" value="QCY70058.1"/>
    <property type="molecule type" value="Genomic_DNA"/>
</dbReference>
<dbReference type="InterPro" id="IPR013482">
    <property type="entry name" value="Molybde_CF_guanTrfase"/>
</dbReference>
<name>A0A5B7X5P0_9FLAO</name>
<evidence type="ECO:0000256" key="5">
    <source>
        <dbReference type="ARBA" id="ARBA00022842"/>
    </source>
</evidence>
<feature type="domain" description="MobA-like NTP transferase" evidence="9">
    <location>
        <begin position="9"/>
        <end position="148"/>
    </location>
</feature>
<evidence type="ECO:0000256" key="1">
    <source>
        <dbReference type="ARBA" id="ARBA00022490"/>
    </source>
</evidence>
<feature type="binding site" evidence="8">
    <location>
        <position position="97"/>
    </location>
    <ligand>
        <name>Mg(2+)</name>
        <dbReference type="ChEBI" id="CHEBI:18420"/>
    </ligand>
</feature>